<feature type="domain" description="C2H2-type" evidence="8">
    <location>
        <begin position="927"/>
        <end position="953"/>
    </location>
</feature>
<dbReference type="PROSITE" id="PS51915">
    <property type="entry name" value="ZAD"/>
    <property type="match status" value="1"/>
</dbReference>
<feature type="domain" description="C2H2-type" evidence="8">
    <location>
        <begin position="563"/>
        <end position="590"/>
    </location>
</feature>
<feature type="domain" description="C2H2-type" evidence="8">
    <location>
        <begin position="325"/>
        <end position="353"/>
    </location>
</feature>
<dbReference type="RefSeq" id="XP_034117293.2">
    <property type="nucleotide sequence ID" value="XM_034261402.2"/>
</dbReference>
<feature type="region of interest" description="Disordered" evidence="7">
    <location>
        <begin position="347"/>
        <end position="375"/>
    </location>
</feature>
<feature type="domain" description="C2H2-type" evidence="8">
    <location>
        <begin position="398"/>
        <end position="425"/>
    </location>
</feature>
<dbReference type="AlphaFoldDB" id="A0A6P8XV80"/>
<evidence type="ECO:0000256" key="3">
    <source>
        <dbReference type="ARBA" id="ARBA00022771"/>
    </source>
</evidence>
<feature type="domain" description="C2H2-type" evidence="8">
    <location>
        <begin position="899"/>
        <end position="926"/>
    </location>
</feature>
<dbReference type="SUPFAM" id="SSF57716">
    <property type="entry name" value="Glucocorticoid receptor-like (DNA-binding domain)"/>
    <property type="match status" value="1"/>
</dbReference>
<dbReference type="GO" id="GO:0008270">
    <property type="term" value="F:zinc ion binding"/>
    <property type="evidence" value="ECO:0007669"/>
    <property type="project" value="UniProtKB-UniRule"/>
</dbReference>
<gene>
    <name evidence="11" type="primary">LOC117576563</name>
</gene>
<evidence type="ECO:0000256" key="2">
    <source>
        <dbReference type="ARBA" id="ARBA00022737"/>
    </source>
</evidence>
<dbReference type="OrthoDB" id="8922241at2759"/>
<dbReference type="Proteomes" id="UP000515160">
    <property type="component" value="Chromosome 2R"/>
</dbReference>
<evidence type="ECO:0000256" key="5">
    <source>
        <dbReference type="PROSITE-ProRule" id="PRU00042"/>
    </source>
</evidence>
<dbReference type="GeneID" id="117576563"/>
<dbReference type="FunFam" id="3.30.160.60:FF:002403">
    <property type="entry name" value="zinc finger protein 420"/>
    <property type="match status" value="1"/>
</dbReference>
<dbReference type="SMART" id="SM00868">
    <property type="entry name" value="zf-AD"/>
    <property type="match status" value="1"/>
</dbReference>
<evidence type="ECO:0000256" key="1">
    <source>
        <dbReference type="ARBA" id="ARBA00022723"/>
    </source>
</evidence>
<feature type="domain" description="C2H2-type" evidence="8">
    <location>
        <begin position="838"/>
        <end position="866"/>
    </location>
</feature>
<feature type="binding site" evidence="6">
    <location>
        <position position="8"/>
    </location>
    <ligand>
        <name>Zn(2+)</name>
        <dbReference type="ChEBI" id="CHEBI:29105"/>
    </ligand>
</feature>
<dbReference type="GO" id="GO:0005634">
    <property type="term" value="C:nucleus"/>
    <property type="evidence" value="ECO:0007669"/>
    <property type="project" value="InterPro"/>
</dbReference>
<dbReference type="PROSITE" id="PS50157">
    <property type="entry name" value="ZINC_FINGER_C2H2_2"/>
    <property type="match status" value="14"/>
</dbReference>
<evidence type="ECO:0000259" key="9">
    <source>
        <dbReference type="PROSITE" id="PS51915"/>
    </source>
</evidence>
<dbReference type="SMART" id="SM00355">
    <property type="entry name" value="ZnF_C2H2"/>
    <property type="match status" value="17"/>
</dbReference>
<dbReference type="SUPFAM" id="SSF57667">
    <property type="entry name" value="beta-beta-alpha zinc fingers"/>
    <property type="match status" value="6"/>
</dbReference>
<feature type="region of interest" description="Disordered" evidence="7">
    <location>
        <begin position="264"/>
        <end position="319"/>
    </location>
</feature>
<name>A0A6P8XV80_DROAB</name>
<dbReference type="PANTHER" id="PTHR24408:SF58">
    <property type="entry name" value="TRANSCRIPTION FACTOR (TFIIIA), PUTATIVE (AFU_ORTHOLOGUE AFUA_1G05150)-RELATED"/>
    <property type="match status" value="1"/>
</dbReference>
<keyword evidence="1 6" id="KW-0479">Metal-binding</keyword>
<feature type="domain" description="C2H2-type" evidence="8">
    <location>
        <begin position="166"/>
        <end position="194"/>
    </location>
</feature>
<dbReference type="GO" id="GO:0043565">
    <property type="term" value="F:sequence-specific DNA binding"/>
    <property type="evidence" value="ECO:0007669"/>
    <property type="project" value="TreeGrafter"/>
</dbReference>
<dbReference type="InterPro" id="IPR013087">
    <property type="entry name" value="Znf_C2H2_type"/>
</dbReference>
<evidence type="ECO:0000313" key="11">
    <source>
        <dbReference type="RefSeq" id="XP_034117293.2"/>
    </source>
</evidence>
<dbReference type="InterPro" id="IPR012934">
    <property type="entry name" value="Znf_AD"/>
</dbReference>
<keyword evidence="3 5" id="KW-0863">Zinc-finger</keyword>
<keyword evidence="4 6" id="KW-0862">Zinc</keyword>
<feature type="domain" description="C2H2-type" evidence="8">
    <location>
        <begin position="622"/>
        <end position="644"/>
    </location>
</feature>
<evidence type="ECO:0000256" key="4">
    <source>
        <dbReference type="ARBA" id="ARBA00022833"/>
    </source>
</evidence>
<feature type="domain" description="C2H2-type" evidence="8">
    <location>
        <begin position="236"/>
        <end position="259"/>
    </location>
</feature>
<feature type="domain" description="C2H2-type" evidence="8">
    <location>
        <begin position="871"/>
        <end position="898"/>
    </location>
</feature>
<evidence type="ECO:0000313" key="10">
    <source>
        <dbReference type="Proteomes" id="UP000515160"/>
    </source>
</evidence>
<evidence type="ECO:0000256" key="7">
    <source>
        <dbReference type="SAM" id="MobiDB-lite"/>
    </source>
</evidence>
<feature type="domain" description="C2H2-type" evidence="8">
    <location>
        <begin position="796"/>
        <end position="826"/>
    </location>
</feature>
<keyword evidence="2" id="KW-0677">Repeat</keyword>
<proteinExistence type="predicted"/>
<feature type="domain" description="ZAD" evidence="9">
    <location>
        <begin position="3"/>
        <end position="81"/>
    </location>
</feature>
<feature type="binding site" evidence="6">
    <location>
        <position position="57"/>
    </location>
    <ligand>
        <name>Zn(2+)</name>
        <dbReference type="ChEBI" id="CHEBI:29105"/>
    </ligand>
</feature>
<dbReference type="Gene3D" id="3.30.160.60">
    <property type="entry name" value="Classic Zinc Finger"/>
    <property type="match status" value="9"/>
</dbReference>
<dbReference type="FunFam" id="3.30.160.60:FF:000065">
    <property type="entry name" value="B-cell CLL/lymphoma 6, member B"/>
    <property type="match status" value="1"/>
</dbReference>
<evidence type="ECO:0000256" key="6">
    <source>
        <dbReference type="PROSITE-ProRule" id="PRU01263"/>
    </source>
</evidence>
<dbReference type="PROSITE" id="PS00028">
    <property type="entry name" value="ZINC_FINGER_C2H2_1"/>
    <property type="match status" value="13"/>
</dbReference>
<dbReference type="Pfam" id="PF13912">
    <property type="entry name" value="zf-C2H2_6"/>
    <property type="match status" value="3"/>
</dbReference>
<feature type="binding site" evidence="6">
    <location>
        <position position="54"/>
    </location>
    <ligand>
        <name>Zn(2+)</name>
        <dbReference type="ChEBI" id="CHEBI:29105"/>
    </ligand>
</feature>
<reference evidence="11" key="1">
    <citation type="submission" date="2025-08" db="UniProtKB">
        <authorList>
            <consortium name="RefSeq"/>
        </authorList>
    </citation>
    <scope>IDENTIFICATION</scope>
    <source>
        <strain evidence="11">15112-1751.03</strain>
        <tissue evidence="11">Whole Adult</tissue>
    </source>
</reference>
<feature type="domain" description="C2H2-type" evidence="8">
    <location>
        <begin position="670"/>
        <end position="699"/>
    </location>
</feature>
<accession>A0A6P8XV80</accession>
<dbReference type="FunFam" id="3.30.160.60:FF:002343">
    <property type="entry name" value="Zinc finger protein 33A"/>
    <property type="match status" value="1"/>
</dbReference>
<dbReference type="Pfam" id="PF07776">
    <property type="entry name" value="zf-AD"/>
    <property type="match status" value="1"/>
</dbReference>
<dbReference type="PANTHER" id="PTHR24408">
    <property type="entry name" value="ZINC FINGER PROTEIN"/>
    <property type="match status" value="1"/>
</dbReference>
<feature type="domain" description="C2H2-type" evidence="8">
    <location>
        <begin position="592"/>
        <end position="620"/>
    </location>
</feature>
<organism evidence="10 11">
    <name type="scientific">Drosophila albomicans</name>
    <name type="common">Fruit fly</name>
    <dbReference type="NCBI Taxonomy" id="7291"/>
    <lineage>
        <taxon>Eukaryota</taxon>
        <taxon>Metazoa</taxon>
        <taxon>Ecdysozoa</taxon>
        <taxon>Arthropoda</taxon>
        <taxon>Hexapoda</taxon>
        <taxon>Insecta</taxon>
        <taxon>Pterygota</taxon>
        <taxon>Neoptera</taxon>
        <taxon>Endopterygota</taxon>
        <taxon>Diptera</taxon>
        <taxon>Brachycera</taxon>
        <taxon>Muscomorpha</taxon>
        <taxon>Ephydroidea</taxon>
        <taxon>Drosophilidae</taxon>
        <taxon>Drosophila</taxon>
    </lineage>
</organism>
<evidence type="ECO:0000259" key="8">
    <source>
        <dbReference type="PROSITE" id="PS50157"/>
    </source>
</evidence>
<protein>
    <submittedName>
        <fullName evidence="11">Zinc finger protein 726</fullName>
    </submittedName>
</protein>
<dbReference type="Pfam" id="PF00096">
    <property type="entry name" value="zf-C2H2"/>
    <property type="match status" value="3"/>
</dbReference>
<feature type="binding site" evidence="6">
    <location>
        <position position="5"/>
    </location>
    <ligand>
        <name>Zn(2+)</name>
        <dbReference type="ChEBI" id="CHEBI:29105"/>
    </ligand>
</feature>
<dbReference type="GO" id="GO:0000981">
    <property type="term" value="F:DNA-binding transcription factor activity, RNA polymerase II-specific"/>
    <property type="evidence" value="ECO:0007669"/>
    <property type="project" value="TreeGrafter"/>
</dbReference>
<sequence>MTRTCRICGGADGRYWIETPVNKYAEKTFNQLLLELTRLEVALNHVDKLPPWLCRVCAKNLENAYDFVLQARESHELWIQKLSTDDTEKGTFECLRETPIQLLDIEGVIIKMEEPTEPAHTPQSDPNISVDPLIKKSIVDDESEDDDDDVPLKQRKVNQAKLPINRKCNICGKAFKYATNLFKHKQRDHASDYQDKLIAKSKGENHSQQFLHNVSKRLAVSRSANSDLDNDDDNYYKCDQCDKSYKYIMLLIKHKHKVHGVNQLPAVPMPISGPKSSSEESTKTRPTQRKRLKPPSTDSLVHSLIKEVKTPEEEDLEGTSSDNYYKCDQCEKSYKYIVSLIKHKHKEHSEYKDSDDDEDEASLSKYPTAAANSKPTRIDRRVKGFDLHRCKPNGIKEIQCMICLRRFGKLRELRNHLRAHPKDITFEAHGEPIERIAEGFYRTAVESTADGLKTRILNDLKVGMYGRYYSITNEARYEMNLDSSDTDSDGECGVVERRSYACELCDSHAAIYPRKFQLHEHHRQQHTWLEAPYICSRCDSRFLSAQLLDHHTNKLCQNTLKRFMCDKCPQRFFWRRNLHAHLVEHKNKQEIYPCDQCSRSFQDKSAVTKHKLMHHDGSHELIPCRWCTRTFYRPALLHKHVKRHGFTGEDLPLAETLLAYAAKSSGPKSIICKLCDMQFISIADLRRHISMQGHSEDQSNYMISTEEGFELHLDETDDSDDETTTSNAAPSAGRTYKCDLCDATFQRRRDMSEHQYSLHTFDKLPHSCEHCIYKTVDKYMMQHHLRTQCLNEQKKFKCSRCGFKFMWKENLDQHMNSQHSHVSSQAPVQNKRSRRFRYQCPHCWRSFVVQPSLDKHIRDMHVAKKNPGKKYLCSLCGLEALTPNKLAIHMQRHNGEKPHKCDLCEMSFTVFYELKVHRRKHTGERPYQCTFCAKDFARPDKLRRHVYMHSVRR</sequence>
<feature type="domain" description="C2H2-type" evidence="8">
    <location>
        <begin position="736"/>
        <end position="764"/>
    </location>
</feature>
<keyword evidence="10" id="KW-1185">Reference proteome</keyword>
<dbReference type="InterPro" id="IPR036236">
    <property type="entry name" value="Znf_C2H2_sf"/>
</dbReference>